<dbReference type="GO" id="GO:0042147">
    <property type="term" value="P:retrograde transport, endosome to Golgi"/>
    <property type="evidence" value="ECO:0007669"/>
    <property type="project" value="InterPro"/>
</dbReference>
<dbReference type="SMART" id="SM00312">
    <property type="entry name" value="PX"/>
    <property type="match status" value="1"/>
</dbReference>
<comment type="subcellular location">
    <subcellularLocation>
        <location evidence="2">Cytoplasm</location>
    </subcellularLocation>
    <subcellularLocation>
        <location evidence="1">Membrane</location>
        <topology evidence="1">Peripheral membrane protein</topology>
        <orientation evidence="1">Cytoplasmic side</orientation>
    </subcellularLocation>
</comment>
<dbReference type="GO" id="GO:0006623">
    <property type="term" value="P:protein targeting to vacuole"/>
    <property type="evidence" value="ECO:0007669"/>
    <property type="project" value="TreeGrafter"/>
</dbReference>
<evidence type="ECO:0000256" key="5">
    <source>
        <dbReference type="ARBA" id="ARBA00022448"/>
    </source>
</evidence>
<evidence type="ECO:0000259" key="10">
    <source>
        <dbReference type="PROSITE" id="PS50195"/>
    </source>
</evidence>
<organism evidence="11 12">
    <name type="scientific">Nadsonia fulvescens var. elongata DSM 6958</name>
    <dbReference type="NCBI Taxonomy" id="857566"/>
    <lineage>
        <taxon>Eukaryota</taxon>
        <taxon>Fungi</taxon>
        <taxon>Dikarya</taxon>
        <taxon>Ascomycota</taxon>
        <taxon>Saccharomycotina</taxon>
        <taxon>Dipodascomycetes</taxon>
        <taxon>Dipodascales</taxon>
        <taxon>Dipodascales incertae sedis</taxon>
        <taxon>Nadsonia</taxon>
    </lineage>
</organism>
<dbReference type="GO" id="GO:0016020">
    <property type="term" value="C:membrane"/>
    <property type="evidence" value="ECO:0007669"/>
    <property type="project" value="UniProtKB-SubCell"/>
</dbReference>
<accession>A0A1E3PRZ8</accession>
<feature type="compositionally biased region" description="Low complexity" evidence="9">
    <location>
        <begin position="122"/>
        <end position="136"/>
    </location>
</feature>
<dbReference type="GO" id="GO:0005829">
    <property type="term" value="C:cytosol"/>
    <property type="evidence" value="ECO:0007669"/>
    <property type="project" value="GOC"/>
</dbReference>
<dbReference type="Pfam" id="PF00787">
    <property type="entry name" value="PX"/>
    <property type="match status" value="1"/>
</dbReference>
<dbReference type="GO" id="GO:0005768">
    <property type="term" value="C:endosome"/>
    <property type="evidence" value="ECO:0007669"/>
    <property type="project" value="TreeGrafter"/>
</dbReference>
<evidence type="ECO:0000313" key="12">
    <source>
        <dbReference type="Proteomes" id="UP000095009"/>
    </source>
</evidence>
<gene>
    <name evidence="11" type="ORF">NADFUDRAFT_48675</name>
</gene>
<proteinExistence type="inferred from homology"/>
<dbReference type="InterPro" id="IPR001683">
    <property type="entry name" value="PX_dom"/>
</dbReference>
<comment type="similarity">
    <text evidence="3">Belongs to the sorting nexin family.</text>
</comment>
<name>A0A1E3PRZ8_9ASCO</name>
<feature type="region of interest" description="Disordered" evidence="9">
    <location>
        <begin position="121"/>
        <end position="143"/>
    </location>
</feature>
<evidence type="ECO:0000256" key="8">
    <source>
        <dbReference type="ARBA" id="ARBA00023136"/>
    </source>
</evidence>
<feature type="compositionally biased region" description="Basic and acidic residues" evidence="9">
    <location>
        <begin position="420"/>
        <end position="437"/>
    </location>
</feature>
<sequence length="519" mass="59583">MSSSVPYNPPDPWANEFANQPNSLHSQQNLGYESAAPDHTLINVETSIDNSLTANSLIPESLQTSGLTPSLSNTWTDARGTLSDSFDPHRKDSITVNVKPEKDGVFLFRHVSYIIETLTNPSQQGSSLSSIHSGTSMQDDSTKSFTSSENIIRRYSDFAWLQNHLHIKYPCRLVPILPPKSLTVDGKYLSADSSFLDRRRKGLTRFLNNLLAHPLLTEDDLVKKFITLDGDQFLNWKKNTPVNNTKDEFRNRVVHQGFIDDWVTCQKTEPWPVLRQEIINACEIFTHLTLLVDKIVKRIEENSNDYSKLSYWIQSSIGPLSKLYSFEAELAPLVMYGLREAKTSLDDQAHILKDQSRGYAIGVLEDAKRMLASLTSVKKMFERVEREMLNMKERTTLLKDRISTDETKLSTLKSYATHTLTDDNQPRNERQNRKTKDYSNDITKIVENIAQDKAEIDRIINREWLIRECVEEEICIFQKTQFAISRIVKEIISEQVKYSEILSNDWSNLDHKVSEMLLE</sequence>
<dbReference type="InterPro" id="IPR036871">
    <property type="entry name" value="PX_dom_sf"/>
</dbReference>
<evidence type="ECO:0000256" key="7">
    <source>
        <dbReference type="ARBA" id="ARBA00022927"/>
    </source>
</evidence>
<dbReference type="InterPro" id="IPR028662">
    <property type="entry name" value="SNX8/Mvp1"/>
</dbReference>
<protein>
    <recommendedName>
        <fullName evidence="4">Sorting nexin MVP1</fullName>
    </recommendedName>
</protein>
<dbReference type="GO" id="GO:0032266">
    <property type="term" value="F:phosphatidylinositol-3-phosphate binding"/>
    <property type="evidence" value="ECO:0007669"/>
    <property type="project" value="TreeGrafter"/>
</dbReference>
<dbReference type="OrthoDB" id="10064318at2759"/>
<dbReference type="PANTHER" id="PTHR47554:SF1">
    <property type="entry name" value="SORTING NEXIN MVP1"/>
    <property type="match status" value="1"/>
</dbReference>
<feature type="domain" description="PX" evidence="10">
    <location>
        <begin position="91"/>
        <end position="233"/>
    </location>
</feature>
<dbReference type="SUPFAM" id="SSF64268">
    <property type="entry name" value="PX domain"/>
    <property type="match status" value="1"/>
</dbReference>
<dbReference type="Gene3D" id="3.30.1520.10">
    <property type="entry name" value="Phox-like domain"/>
    <property type="match status" value="1"/>
</dbReference>
<dbReference type="InterPro" id="IPR045734">
    <property type="entry name" value="Snx8_BAR_dom"/>
</dbReference>
<evidence type="ECO:0000256" key="3">
    <source>
        <dbReference type="ARBA" id="ARBA00010883"/>
    </source>
</evidence>
<evidence type="ECO:0000256" key="9">
    <source>
        <dbReference type="SAM" id="MobiDB-lite"/>
    </source>
</evidence>
<keyword evidence="7" id="KW-0653">Protein transport</keyword>
<keyword evidence="5" id="KW-0813">Transport</keyword>
<evidence type="ECO:0000256" key="4">
    <source>
        <dbReference type="ARBA" id="ARBA00014268"/>
    </source>
</evidence>
<evidence type="ECO:0000256" key="2">
    <source>
        <dbReference type="ARBA" id="ARBA00004496"/>
    </source>
</evidence>
<dbReference type="PROSITE" id="PS50195">
    <property type="entry name" value="PX"/>
    <property type="match status" value="1"/>
</dbReference>
<evidence type="ECO:0000256" key="6">
    <source>
        <dbReference type="ARBA" id="ARBA00022490"/>
    </source>
</evidence>
<dbReference type="STRING" id="857566.A0A1E3PRZ8"/>
<keyword evidence="6" id="KW-0963">Cytoplasm</keyword>
<evidence type="ECO:0000313" key="11">
    <source>
        <dbReference type="EMBL" id="ODQ68014.1"/>
    </source>
</evidence>
<reference evidence="11 12" key="1">
    <citation type="journal article" date="2016" name="Proc. Natl. Acad. Sci. U.S.A.">
        <title>Comparative genomics of biotechnologically important yeasts.</title>
        <authorList>
            <person name="Riley R."/>
            <person name="Haridas S."/>
            <person name="Wolfe K.H."/>
            <person name="Lopes M.R."/>
            <person name="Hittinger C.T."/>
            <person name="Goeker M."/>
            <person name="Salamov A.A."/>
            <person name="Wisecaver J.H."/>
            <person name="Long T.M."/>
            <person name="Calvey C.H."/>
            <person name="Aerts A.L."/>
            <person name="Barry K.W."/>
            <person name="Choi C."/>
            <person name="Clum A."/>
            <person name="Coughlan A.Y."/>
            <person name="Deshpande S."/>
            <person name="Douglass A.P."/>
            <person name="Hanson S.J."/>
            <person name="Klenk H.-P."/>
            <person name="LaButti K.M."/>
            <person name="Lapidus A."/>
            <person name="Lindquist E.A."/>
            <person name="Lipzen A.M."/>
            <person name="Meier-Kolthoff J.P."/>
            <person name="Ohm R.A."/>
            <person name="Otillar R.P."/>
            <person name="Pangilinan J.L."/>
            <person name="Peng Y."/>
            <person name="Rokas A."/>
            <person name="Rosa C.A."/>
            <person name="Scheuner C."/>
            <person name="Sibirny A.A."/>
            <person name="Slot J.C."/>
            <person name="Stielow J.B."/>
            <person name="Sun H."/>
            <person name="Kurtzman C.P."/>
            <person name="Blackwell M."/>
            <person name="Grigoriev I.V."/>
            <person name="Jeffries T.W."/>
        </authorList>
    </citation>
    <scope>NUCLEOTIDE SEQUENCE [LARGE SCALE GENOMIC DNA]</scope>
    <source>
        <strain evidence="11 12">DSM 6958</strain>
    </source>
</reference>
<dbReference type="AlphaFoldDB" id="A0A1E3PRZ8"/>
<keyword evidence="8" id="KW-0472">Membrane</keyword>
<feature type="region of interest" description="Disordered" evidence="9">
    <location>
        <begin position="416"/>
        <end position="437"/>
    </location>
</feature>
<dbReference type="PANTHER" id="PTHR47554">
    <property type="entry name" value="SORTING NEXIN MVP1"/>
    <property type="match status" value="1"/>
</dbReference>
<dbReference type="Proteomes" id="UP000095009">
    <property type="component" value="Unassembled WGS sequence"/>
</dbReference>
<evidence type="ECO:0000256" key="1">
    <source>
        <dbReference type="ARBA" id="ARBA00004287"/>
    </source>
</evidence>
<keyword evidence="12" id="KW-1185">Reference proteome</keyword>
<dbReference type="EMBL" id="KV454406">
    <property type="protein sequence ID" value="ODQ68014.1"/>
    <property type="molecule type" value="Genomic_DNA"/>
</dbReference>
<dbReference type="Pfam" id="PF19566">
    <property type="entry name" value="Snx8_BAR_dom"/>
    <property type="match status" value="1"/>
</dbReference>